<dbReference type="PANTHER" id="PTHR43514:SF4">
    <property type="entry name" value="ABC TRANSPORTER I FAMILY MEMBER 10"/>
    <property type="match status" value="1"/>
</dbReference>
<dbReference type="SUPFAM" id="SSF50331">
    <property type="entry name" value="MOP-like"/>
    <property type="match status" value="1"/>
</dbReference>
<dbReference type="InterPro" id="IPR004606">
    <property type="entry name" value="Mop_domain"/>
</dbReference>
<dbReference type="PROSITE" id="PS51866">
    <property type="entry name" value="MOP"/>
    <property type="match status" value="1"/>
</dbReference>
<keyword evidence="3" id="KW-1003">Cell membrane</keyword>
<comment type="similarity">
    <text evidence="1">Belongs to the ABC transporter superfamily.</text>
</comment>
<dbReference type="InterPro" id="IPR050334">
    <property type="entry name" value="Molybdenum_import_ModC"/>
</dbReference>
<dbReference type="GO" id="GO:0016887">
    <property type="term" value="F:ATP hydrolysis activity"/>
    <property type="evidence" value="ECO:0007669"/>
    <property type="project" value="InterPro"/>
</dbReference>
<dbReference type="NCBIfam" id="TIGR02142">
    <property type="entry name" value="modC_ABC"/>
    <property type="match status" value="1"/>
</dbReference>
<dbReference type="PANTHER" id="PTHR43514">
    <property type="entry name" value="ABC TRANSPORTER I FAMILY MEMBER 10"/>
    <property type="match status" value="1"/>
</dbReference>
<gene>
    <name evidence="13" type="primary">modC</name>
    <name evidence="13" type="ORF">E0D97_16870</name>
</gene>
<keyword evidence="2" id="KW-0813">Transport</keyword>
<keyword evidence="8" id="KW-1278">Translocase</keyword>
<evidence type="ECO:0000256" key="9">
    <source>
        <dbReference type="ARBA" id="ARBA00023136"/>
    </source>
</evidence>
<name>A0A4R0P654_9HYPH</name>
<evidence type="ECO:0000259" key="11">
    <source>
        <dbReference type="PROSITE" id="PS50893"/>
    </source>
</evidence>
<dbReference type="PROSITE" id="PS00211">
    <property type="entry name" value="ABC_TRANSPORTER_1"/>
    <property type="match status" value="1"/>
</dbReference>
<dbReference type="InterPro" id="IPR005116">
    <property type="entry name" value="Transp-assoc_OB_typ1"/>
</dbReference>
<dbReference type="InterPro" id="IPR011868">
    <property type="entry name" value="ModC_ABC_ATP-bd"/>
</dbReference>
<dbReference type="GO" id="GO:0015098">
    <property type="term" value="F:molybdate ion transmembrane transporter activity"/>
    <property type="evidence" value="ECO:0007669"/>
    <property type="project" value="InterPro"/>
</dbReference>
<dbReference type="Proteomes" id="UP000291301">
    <property type="component" value="Unassembled WGS sequence"/>
</dbReference>
<evidence type="ECO:0000256" key="7">
    <source>
        <dbReference type="ARBA" id="ARBA00022840"/>
    </source>
</evidence>
<keyword evidence="7 13" id="KW-0067">ATP-binding</keyword>
<dbReference type="RefSeq" id="WP_131571307.1">
    <property type="nucleotide sequence ID" value="NZ_JAINFK010000008.1"/>
</dbReference>
<dbReference type="OrthoDB" id="9802264at2"/>
<feature type="domain" description="Mop" evidence="12">
    <location>
        <begin position="298"/>
        <end position="364"/>
    </location>
</feature>
<dbReference type="Pfam" id="PF00005">
    <property type="entry name" value="ABC_tran"/>
    <property type="match status" value="1"/>
</dbReference>
<dbReference type="InterPro" id="IPR003593">
    <property type="entry name" value="AAA+_ATPase"/>
</dbReference>
<evidence type="ECO:0000313" key="13">
    <source>
        <dbReference type="EMBL" id="TCD11378.1"/>
    </source>
</evidence>
<dbReference type="InterPro" id="IPR008995">
    <property type="entry name" value="Mo/tungstate-bd_C_term_dom"/>
</dbReference>
<evidence type="ECO:0000256" key="1">
    <source>
        <dbReference type="ARBA" id="ARBA00005417"/>
    </source>
</evidence>
<reference evidence="13 14" key="1">
    <citation type="journal article" date="2015" name="Antonie Van Leeuwenhoek">
        <title>Oricola cellulosilytica gen. nov., sp. nov., a cellulose-degrading bacterium of the family Phyllobacteriaceae isolated from surface seashore water, and emended descriptions of Mesorhizobium loti and Phyllobacterium myrsinacearum.</title>
        <authorList>
            <person name="Hameed A."/>
            <person name="Shahina M."/>
            <person name="Lai W.A."/>
            <person name="Lin S.Y."/>
            <person name="Young L.S."/>
            <person name="Liu Y.C."/>
            <person name="Hsu Y.H."/>
            <person name="Young C.C."/>
        </authorList>
    </citation>
    <scope>NUCLEOTIDE SEQUENCE [LARGE SCALE GENOMIC DNA]</scope>
    <source>
        <strain evidence="13 14">KCTC 52183</strain>
    </source>
</reference>
<evidence type="ECO:0000256" key="5">
    <source>
        <dbReference type="ARBA" id="ARBA00022519"/>
    </source>
</evidence>
<keyword evidence="4 10" id="KW-0500">Molybdenum</keyword>
<evidence type="ECO:0000256" key="4">
    <source>
        <dbReference type="ARBA" id="ARBA00022505"/>
    </source>
</evidence>
<dbReference type="AlphaFoldDB" id="A0A4R0P654"/>
<dbReference type="EMBL" id="SJST01000009">
    <property type="protein sequence ID" value="TCD11378.1"/>
    <property type="molecule type" value="Genomic_DNA"/>
</dbReference>
<evidence type="ECO:0000313" key="14">
    <source>
        <dbReference type="Proteomes" id="UP000291301"/>
    </source>
</evidence>
<evidence type="ECO:0000256" key="6">
    <source>
        <dbReference type="ARBA" id="ARBA00022741"/>
    </source>
</evidence>
<dbReference type="PROSITE" id="PS50893">
    <property type="entry name" value="ABC_TRANSPORTER_2"/>
    <property type="match status" value="1"/>
</dbReference>
<dbReference type="InterPro" id="IPR003439">
    <property type="entry name" value="ABC_transporter-like_ATP-bd"/>
</dbReference>
<keyword evidence="14" id="KW-1185">Reference proteome</keyword>
<feature type="domain" description="ABC transporter" evidence="11">
    <location>
        <begin position="1"/>
        <end position="233"/>
    </location>
</feature>
<keyword evidence="6" id="KW-0547">Nucleotide-binding</keyword>
<dbReference type="SMART" id="SM00382">
    <property type="entry name" value="AAA"/>
    <property type="match status" value="1"/>
</dbReference>
<evidence type="ECO:0000259" key="12">
    <source>
        <dbReference type="PROSITE" id="PS51866"/>
    </source>
</evidence>
<proteinExistence type="inferred from homology"/>
<sequence length="375" mass="41528">MSELAVDFRTRAGSFILEGAFETDRGITAIFGKSGSGKSTLLRTVAGLVRPERARIRLDGRFLDDTAAGIRIAPRHRRIGFVFQDDRLFPHLSVRGNILYGARRNETLTEPASRHVIDMLGLGALLDRRPGTLSGGERKRVAIARALLSSPDILLMDEPLSSLDHARRNRVMPYLERVRADTGIPLLYVSHEIDEVARLADTLVILSDGRIADYGETADLFSRLDLGPALGRHEASVLLDGQITGYDRHYDLLLVSVGAHTLFLASRGNNAEGARPGQALRLRVRARDVAISLARQPDISMRNQLPMTIDYIRQEGGAYAEIRGRIGKQFLRARVTRKTVDDLALTEGMEVWALIKTISFDQRLVQPRVPPVEGA</sequence>
<evidence type="ECO:0000256" key="3">
    <source>
        <dbReference type="ARBA" id="ARBA00022475"/>
    </source>
</evidence>
<accession>A0A4R0P654</accession>
<dbReference type="Gene3D" id="2.40.50.100">
    <property type="match status" value="1"/>
</dbReference>
<dbReference type="InterPro" id="IPR027417">
    <property type="entry name" value="P-loop_NTPase"/>
</dbReference>
<dbReference type="Pfam" id="PF03459">
    <property type="entry name" value="TOBE"/>
    <property type="match status" value="1"/>
</dbReference>
<dbReference type="SUPFAM" id="SSF52540">
    <property type="entry name" value="P-loop containing nucleoside triphosphate hydrolases"/>
    <property type="match status" value="1"/>
</dbReference>
<protein>
    <submittedName>
        <fullName evidence="13">Molybdenum ABC transporter ATP-binding protein</fullName>
    </submittedName>
</protein>
<organism evidence="13 14">
    <name type="scientific">Oricola cellulosilytica</name>
    <dbReference type="NCBI Taxonomy" id="1429082"/>
    <lineage>
        <taxon>Bacteria</taxon>
        <taxon>Pseudomonadati</taxon>
        <taxon>Pseudomonadota</taxon>
        <taxon>Alphaproteobacteria</taxon>
        <taxon>Hyphomicrobiales</taxon>
        <taxon>Ahrensiaceae</taxon>
        <taxon>Oricola</taxon>
    </lineage>
</organism>
<evidence type="ECO:0000256" key="10">
    <source>
        <dbReference type="PROSITE-ProRule" id="PRU01213"/>
    </source>
</evidence>
<keyword evidence="5" id="KW-0997">Cell inner membrane</keyword>
<comment type="caution">
    <text evidence="13">The sequence shown here is derived from an EMBL/GenBank/DDBJ whole genome shotgun (WGS) entry which is preliminary data.</text>
</comment>
<keyword evidence="9" id="KW-0472">Membrane</keyword>
<dbReference type="GO" id="GO:0016020">
    <property type="term" value="C:membrane"/>
    <property type="evidence" value="ECO:0007669"/>
    <property type="project" value="InterPro"/>
</dbReference>
<dbReference type="GO" id="GO:0140359">
    <property type="term" value="F:ABC-type transporter activity"/>
    <property type="evidence" value="ECO:0007669"/>
    <property type="project" value="InterPro"/>
</dbReference>
<dbReference type="Gene3D" id="3.40.50.300">
    <property type="entry name" value="P-loop containing nucleotide triphosphate hydrolases"/>
    <property type="match status" value="1"/>
</dbReference>
<evidence type="ECO:0000256" key="8">
    <source>
        <dbReference type="ARBA" id="ARBA00022967"/>
    </source>
</evidence>
<dbReference type="GO" id="GO:0005524">
    <property type="term" value="F:ATP binding"/>
    <property type="evidence" value="ECO:0007669"/>
    <property type="project" value="UniProtKB-KW"/>
</dbReference>
<dbReference type="InterPro" id="IPR017871">
    <property type="entry name" value="ABC_transporter-like_CS"/>
</dbReference>
<evidence type="ECO:0000256" key="2">
    <source>
        <dbReference type="ARBA" id="ARBA00022448"/>
    </source>
</evidence>